<dbReference type="KEGG" id="pspw:BJG93_32060"/>
<feature type="transmembrane region" description="Helical" evidence="7">
    <location>
        <begin position="224"/>
        <end position="246"/>
    </location>
</feature>
<dbReference type="PROSITE" id="PS50928">
    <property type="entry name" value="ABC_TM1"/>
    <property type="match status" value="1"/>
</dbReference>
<dbReference type="CDD" id="cd06261">
    <property type="entry name" value="TM_PBP2"/>
    <property type="match status" value="1"/>
</dbReference>
<evidence type="ECO:0000313" key="9">
    <source>
        <dbReference type="EMBL" id="APA90054.1"/>
    </source>
</evidence>
<evidence type="ECO:0000256" key="7">
    <source>
        <dbReference type="RuleBase" id="RU363032"/>
    </source>
</evidence>
<feature type="transmembrane region" description="Helical" evidence="7">
    <location>
        <begin position="281"/>
        <end position="303"/>
    </location>
</feature>
<evidence type="ECO:0000256" key="5">
    <source>
        <dbReference type="ARBA" id="ARBA00022989"/>
    </source>
</evidence>
<comment type="subcellular location">
    <subcellularLocation>
        <location evidence="1 7">Cell membrane</location>
        <topology evidence="1 7">Multi-pass membrane protein</topology>
    </subcellularLocation>
</comment>
<accession>A0A1I9YV36</accession>
<evidence type="ECO:0000256" key="1">
    <source>
        <dbReference type="ARBA" id="ARBA00004651"/>
    </source>
</evidence>
<keyword evidence="4 7" id="KW-0812">Transmembrane</keyword>
<evidence type="ECO:0000256" key="4">
    <source>
        <dbReference type="ARBA" id="ARBA00022692"/>
    </source>
</evidence>
<feature type="domain" description="ABC transmembrane type-1" evidence="8">
    <location>
        <begin position="88"/>
        <end position="302"/>
    </location>
</feature>
<evidence type="ECO:0000313" key="10">
    <source>
        <dbReference type="Proteomes" id="UP000179860"/>
    </source>
</evidence>
<dbReference type="PANTHER" id="PTHR43005:SF1">
    <property type="entry name" value="SPERMIDINE_PUTRESCINE TRANSPORT SYSTEM PERMEASE PROTEIN"/>
    <property type="match status" value="1"/>
</dbReference>
<dbReference type="PANTHER" id="PTHR43005">
    <property type="entry name" value="BLR7065 PROTEIN"/>
    <property type="match status" value="1"/>
</dbReference>
<dbReference type="Gene3D" id="1.10.3720.10">
    <property type="entry name" value="MetI-like"/>
    <property type="match status" value="1"/>
</dbReference>
<dbReference type="EMBL" id="CP017563">
    <property type="protein sequence ID" value="APA90054.1"/>
    <property type="molecule type" value="Genomic_DNA"/>
</dbReference>
<reference evidence="9" key="2">
    <citation type="submission" date="2021-06" db="EMBL/GenBank/DDBJ databases">
        <authorList>
            <person name="Rogers T.H."/>
            <person name="Ramsay J.P."/>
            <person name="Wang P."/>
            <person name="Terpolilli J."/>
        </authorList>
    </citation>
    <scope>NUCLEOTIDE SEQUENCE [LARGE SCALE GENOMIC DNA]</scope>
    <source>
        <strain evidence="9">WSM5005</strain>
        <plasmid evidence="9">pl1WSM5005</plasmid>
    </source>
</reference>
<keyword evidence="3" id="KW-1003">Cell membrane</keyword>
<keyword evidence="9" id="KW-0614">Plasmid</keyword>
<keyword evidence="6 7" id="KW-0472">Membrane</keyword>
<reference evidence="9" key="1">
    <citation type="submission" date="2016-09" db="EMBL/GenBank/DDBJ databases">
        <title>The Complete Genome of Burkholderia sprentiae wsm5005.</title>
        <authorList>
            <person name="De Meyer S."/>
            <person name="Wang P."/>
            <person name="Terpolilli J."/>
        </authorList>
    </citation>
    <scope>NUCLEOTIDE SEQUENCE [LARGE SCALE GENOMIC DNA]</scope>
    <source>
        <strain evidence="9">WSM5005</strain>
        <plasmid evidence="9">pl1WSM5005</plasmid>
    </source>
</reference>
<sequence length="312" mass="34104">MNTLSRRTPAGQASGILSRIPRAHAFEISLAVFALLYLLVFAGLPLVYNIVLSFQQVDLMAPATLLRPFVGLANYRDVFSRPEMHQVAVNTVLFVGLSLTFQVLIGFLLALLFAQDFPFASLMRGLFLAGWIMPGLVVGVIWKLIFAGDYGVLNHVLMQTHVLDEKVFWLSDPHWSLYAVIAANVWLGVPFNMLLLSVGLAAIPADLYEAAELDGANALQRFTGITLPMMRATLGAVIALGAIMTMQQFDLIAALTQGGPANSSQVAQFWSWQLSLQTFEVSAGSAVATMMLVLVLIVAVIYVRSTRDERMV</sequence>
<dbReference type="InterPro" id="IPR035906">
    <property type="entry name" value="MetI-like_sf"/>
</dbReference>
<feature type="transmembrane region" description="Helical" evidence="7">
    <location>
        <begin position="28"/>
        <end position="51"/>
    </location>
</feature>
<keyword evidence="5 7" id="KW-1133">Transmembrane helix</keyword>
<dbReference type="Proteomes" id="UP000179860">
    <property type="component" value="Plasmid pl1WSM5005"/>
</dbReference>
<dbReference type="SUPFAM" id="SSF161098">
    <property type="entry name" value="MetI-like"/>
    <property type="match status" value="1"/>
</dbReference>
<dbReference type="InterPro" id="IPR000515">
    <property type="entry name" value="MetI-like"/>
</dbReference>
<dbReference type="GO" id="GO:0005886">
    <property type="term" value="C:plasma membrane"/>
    <property type="evidence" value="ECO:0007669"/>
    <property type="project" value="UniProtKB-SubCell"/>
</dbReference>
<keyword evidence="10" id="KW-1185">Reference proteome</keyword>
<protein>
    <submittedName>
        <fullName evidence="9">Sugar ABC transporter permease</fullName>
    </submittedName>
</protein>
<dbReference type="RefSeq" id="WP_051374198.1">
    <property type="nucleotide sequence ID" value="NZ_CP017563.2"/>
</dbReference>
<organism evidence="9 10">
    <name type="scientific">Paraburkholderia sprentiae WSM5005</name>
    <dbReference type="NCBI Taxonomy" id="754502"/>
    <lineage>
        <taxon>Bacteria</taxon>
        <taxon>Pseudomonadati</taxon>
        <taxon>Pseudomonadota</taxon>
        <taxon>Betaproteobacteria</taxon>
        <taxon>Burkholderiales</taxon>
        <taxon>Burkholderiaceae</taxon>
        <taxon>Paraburkholderia</taxon>
    </lineage>
</organism>
<dbReference type="GO" id="GO:0055085">
    <property type="term" value="P:transmembrane transport"/>
    <property type="evidence" value="ECO:0007669"/>
    <property type="project" value="InterPro"/>
</dbReference>
<feature type="transmembrane region" description="Helical" evidence="7">
    <location>
        <begin position="175"/>
        <end position="203"/>
    </location>
</feature>
<proteinExistence type="inferred from homology"/>
<comment type="similarity">
    <text evidence="7">Belongs to the binding-protein-dependent transport system permease family.</text>
</comment>
<gene>
    <name evidence="9" type="ORF">BJG93_32060</name>
</gene>
<evidence type="ECO:0000259" key="8">
    <source>
        <dbReference type="PROSITE" id="PS50928"/>
    </source>
</evidence>
<feature type="transmembrane region" description="Helical" evidence="7">
    <location>
        <begin position="92"/>
        <end position="114"/>
    </location>
</feature>
<name>A0A1I9YV36_9BURK</name>
<feature type="transmembrane region" description="Helical" evidence="7">
    <location>
        <begin position="126"/>
        <end position="145"/>
    </location>
</feature>
<dbReference type="OrthoDB" id="8585214at2"/>
<evidence type="ECO:0000256" key="6">
    <source>
        <dbReference type="ARBA" id="ARBA00023136"/>
    </source>
</evidence>
<keyword evidence="2 7" id="KW-0813">Transport</keyword>
<geneLocation type="plasmid" evidence="9 10">
    <name>pl1WSM5005</name>
</geneLocation>
<dbReference type="Pfam" id="PF00528">
    <property type="entry name" value="BPD_transp_1"/>
    <property type="match status" value="1"/>
</dbReference>
<evidence type="ECO:0000256" key="2">
    <source>
        <dbReference type="ARBA" id="ARBA00022448"/>
    </source>
</evidence>
<evidence type="ECO:0000256" key="3">
    <source>
        <dbReference type="ARBA" id="ARBA00022475"/>
    </source>
</evidence>
<dbReference type="AlphaFoldDB" id="A0A1I9YV36"/>